<feature type="non-terminal residue" evidence="1">
    <location>
        <position position="1"/>
    </location>
</feature>
<name>A0ABV0N5J2_9TELE</name>
<comment type="caution">
    <text evidence="1">The sequence shown here is derived from an EMBL/GenBank/DDBJ whole genome shotgun (WGS) entry which is preliminary data.</text>
</comment>
<reference evidence="1 2" key="1">
    <citation type="submission" date="2021-06" db="EMBL/GenBank/DDBJ databases">
        <authorList>
            <person name="Palmer J.M."/>
        </authorList>
    </citation>
    <scope>NUCLEOTIDE SEQUENCE [LARGE SCALE GENOMIC DNA]</scope>
    <source>
        <strain evidence="1 2">GA_2019</strain>
        <tissue evidence="1">Muscle</tissue>
    </source>
</reference>
<gene>
    <name evidence="1" type="ORF">GOODEAATRI_030555</name>
</gene>
<dbReference type="Proteomes" id="UP001476798">
    <property type="component" value="Unassembled WGS sequence"/>
</dbReference>
<protein>
    <submittedName>
        <fullName evidence="1">Uncharacterized protein</fullName>
    </submittedName>
</protein>
<proteinExistence type="predicted"/>
<organism evidence="1 2">
    <name type="scientific">Goodea atripinnis</name>
    <dbReference type="NCBI Taxonomy" id="208336"/>
    <lineage>
        <taxon>Eukaryota</taxon>
        <taxon>Metazoa</taxon>
        <taxon>Chordata</taxon>
        <taxon>Craniata</taxon>
        <taxon>Vertebrata</taxon>
        <taxon>Euteleostomi</taxon>
        <taxon>Actinopterygii</taxon>
        <taxon>Neopterygii</taxon>
        <taxon>Teleostei</taxon>
        <taxon>Neoteleostei</taxon>
        <taxon>Acanthomorphata</taxon>
        <taxon>Ovalentaria</taxon>
        <taxon>Atherinomorphae</taxon>
        <taxon>Cyprinodontiformes</taxon>
        <taxon>Goodeidae</taxon>
        <taxon>Goodea</taxon>
    </lineage>
</organism>
<dbReference type="EMBL" id="JAHRIO010024859">
    <property type="protein sequence ID" value="MEQ2166658.1"/>
    <property type="molecule type" value="Genomic_DNA"/>
</dbReference>
<accession>A0ABV0N5J2</accession>
<sequence>TYNSDKNQLNQTAGYGENNACVWWGNAVHPEDNTLIDVLKRWETKITSLHSYNSPADTLHVTLNYLRSPEQGFQHPLLDRCCALQYVDDILLAGPAEHVEVEELLPRMLLSHPLPEQARLWGAPYGGQWCPRWSYVGWNTGPGGCTTPLSGKLKQLQNIGLVRGKLTSPPIRASHTKVNPLLLTVENLKGNVFYCGKHPLNNCQKRGDKGFYLILGVDVAGTDRKGLIRFNLVDPPQHKMFSTEPKQVGPVQAIDIAKISYPNQLQLETGYSQVNTWLSLVQEAAYKAKKGN</sequence>
<evidence type="ECO:0000313" key="2">
    <source>
        <dbReference type="Proteomes" id="UP001476798"/>
    </source>
</evidence>
<evidence type="ECO:0000313" key="1">
    <source>
        <dbReference type="EMBL" id="MEQ2166658.1"/>
    </source>
</evidence>
<keyword evidence="2" id="KW-1185">Reference proteome</keyword>